<name>A0A2P8VNV9_9ENTR</name>
<keyword evidence="2" id="KW-1185">Reference proteome</keyword>
<dbReference type="NCBIfam" id="NF007788">
    <property type="entry name" value="PRK10481.1"/>
    <property type="match status" value="1"/>
</dbReference>
<organism evidence="1 2">
    <name type="scientific">Siccibacter turicensis</name>
    <dbReference type="NCBI Taxonomy" id="357233"/>
    <lineage>
        <taxon>Bacteria</taxon>
        <taxon>Pseudomonadati</taxon>
        <taxon>Pseudomonadota</taxon>
        <taxon>Gammaproteobacteria</taxon>
        <taxon>Enterobacterales</taxon>
        <taxon>Enterobacteriaceae</taxon>
        <taxon>Siccibacter</taxon>
    </lineage>
</organism>
<gene>
    <name evidence="1" type="ORF">C7G83_00395</name>
</gene>
<evidence type="ECO:0000313" key="2">
    <source>
        <dbReference type="Proteomes" id="UP000240212"/>
    </source>
</evidence>
<proteinExistence type="predicted"/>
<dbReference type="AlphaFoldDB" id="A0A2P8VNV9"/>
<comment type="caution">
    <text evidence="1">The sequence shown here is derived from an EMBL/GenBank/DDBJ whole genome shotgun (WGS) entry which is preliminary data.</text>
</comment>
<dbReference type="EMBL" id="PYEP01000001">
    <property type="protein sequence ID" value="PSN09251.1"/>
    <property type="molecule type" value="Genomic_DNA"/>
</dbReference>
<dbReference type="Pfam" id="PF07302">
    <property type="entry name" value="AroM"/>
    <property type="match status" value="1"/>
</dbReference>
<accession>A0A2P8VNV9</accession>
<reference evidence="1 2" key="1">
    <citation type="submission" date="2018-03" db="EMBL/GenBank/DDBJ databases">
        <title>Draft genome sequence of the first documented clinical Siccibacter turicensis isolate in Austria.</title>
        <authorList>
            <person name="Lepuschitz S."/>
            <person name="Pekard-Amenitsch S."/>
            <person name="Haunold R."/>
            <person name="Schill S."/>
            <person name="Mach R."/>
            <person name="Allerberger F."/>
            <person name="Ruppitsch W."/>
            <person name="Forsythe S.J."/>
        </authorList>
    </citation>
    <scope>NUCLEOTIDE SEQUENCE [LARGE SCALE GENOMIC DNA]</scope>
    <source>
        <strain evidence="1 2">6100069499-17</strain>
    </source>
</reference>
<sequence length="225" mass="25048">MNATLAMVTIGVVPVSEVLPLLTEHISEDRITHISLLASRSREEVMAEYGMAPGDDPLYVLLSDDALAEVSHQKIERALQATIEVLDNQGFDVIMLMSTLNFSHLIARNAILLEPVRIIPPLIASIVNGQQVGIILPIPEHLKLQERKWAKLEKPPVYALANPFYGTEDEWLRAGQSLIEQGAEVLLLDCLGFHQRHRDLLQKHLEIPVLLTNVLVSRLAAELLV</sequence>
<dbReference type="Proteomes" id="UP000240212">
    <property type="component" value="Unassembled WGS sequence"/>
</dbReference>
<dbReference type="InterPro" id="IPR010843">
    <property type="entry name" value="Uncharacterised_AroM"/>
</dbReference>
<dbReference type="OrthoDB" id="9798683at2"/>
<dbReference type="RefSeq" id="WP_024550015.1">
    <property type="nucleotide sequence ID" value="NZ_CP188034.1"/>
</dbReference>
<protein>
    <submittedName>
        <fullName evidence="1">AroM protein</fullName>
    </submittedName>
</protein>
<evidence type="ECO:0000313" key="1">
    <source>
        <dbReference type="EMBL" id="PSN09251.1"/>
    </source>
</evidence>
<dbReference type="STRING" id="1388748.GCA_000463155_01834"/>